<dbReference type="EMBL" id="VSRR010000499">
    <property type="protein sequence ID" value="MPC16347.1"/>
    <property type="molecule type" value="Genomic_DNA"/>
</dbReference>
<evidence type="ECO:0000313" key="2">
    <source>
        <dbReference type="Proteomes" id="UP000324222"/>
    </source>
</evidence>
<proteinExistence type="predicted"/>
<gene>
    <name evidence="1" type="ORF">E2C01_009170</name>
</gene>
<comment type="caution">
    <text evidence="1">The sequence shown here is derived from an EMBL/GenBank/DDBJ whole genome shotgun (WGS) entry which is preliminary data.</text>
</comment>
<keyword evidence="2" id="KW-1185">Reference proteome</keyword>
<evidence type="ECO:0000313" key="1">
    <source>
        <dbReference type="EMBL" id="MPC16347.1"/>
    </source>
</evidence>
<protein>
    <submittedName>
        <fullName evidence="1">Uncharacterized protein</fullName>
    </submittedName>
</protein>
<organism evidence="1 2">
    <name type="scientific">Portunus trituberculatus</name>
    <name type="common">Swimming crab</name>
    <name type="synonym">Neptunus trituberculatus</name>
    <dbReference type="NCBI Taxonomy" id="210409"/>
    <lineage>
        <taxon>Eukaryota</taxon>
        <taxon>Metazoa</taxon>
        <taxon>Ecdysozoa</taxon>
        <taxon>Arthropoda</taxon>
        <taxon>Crustacea</taxon>
        <taxon>Multicrustacea</taxon>
        <taxon>Malacostraca</taxon>
        <taxon>Eumalacostraca</taxon>
        <taxon>Eucarida</taxon>
        <taxon>Decapoda</taxon>
        <taxon>Pleocyemata</taxon>
        <taxon>Brachyura</taxon>
        <taxon>Eubrachyura</taxon>
        <taxon>Portunoidea</taxon>
        <taxon>Portunidae</taxon>
        <taxon>Portuninae</taxon>
        <taxon>Portunus</taxon>
    </lineage>
</organism>
<dbReference type="AlphaFoldDB" id="A0A5B7D2R8"/>
<name>A0A5B7D2R8_PORTR</name>
<sequence length="142" mass="16056">MAKQQGVQFLQQTHLTLHFHTDQQRKAARRDRQYKTRWPQLDASSLGCTHDAWKSLSICLHAIPSQQVTGGLIIRVLASITQSASAYHHQQLRNLPGPLSRAGAQPITTMRQVITREETPNGVYNESSHPARQLARHCVEPY</sequence>
<reference evidence="1 2" key="1">
    <citation type="submission" date="2019-05" db="EMBL/GenBank/DDBJ databases">
        <title>Another draft genome of Portunus trituberculatus and its Hox gene families provides insights of decapod evolution.</title>
        <authorList>
            <person name="Jeong J.-H."/>
            <person name="Song I."/>
            <person name="Kim S."/>
            <person name="Choi T."/>
            <person name="Kim D."/>
            <person name="Ryu S."/>
            <person name="Kim W."/>
        </authorList>
    </citation>
    <scope>NUCLEOTIDE SEQUENCE [LARGE SCALE GENOMIC DNA]</scope>
    <source>
        <tissue evidence="1">Muscle</tissue>
    </source>
</reference>
<dbReference type="Proteomes" id="UP000324222">
    <property type="component" value="Unassembled WGS sequence"/>
</dbReference>
<accession>A0A5B7D2R8</accession>